<feature type="compositionally biased region" description="Polar residues" evidence="9">
    <location>
        <begin position="519"/>
        <end position="530"/>
    </location>
</feature>
<dbReference type="CDD" id="cd22289">
    <property type="entry name" value="RecQL4_SLD2_NTD"/>
    <property type="match status" value="1"/>
</dbReference>
<feature type="compositionally biased region" description="Low complexity" evidence="9">
    <location>
        <begin position="238"/>
        <end position="248"/>
    </location>
</feature>
<evidence type="ECO:0000256" key="4">
    <source>
        <dbReference type="ARBA" id="ARBA00022705"/>
    </source>
</evidence>
<dbReference type="FunFam" id="1.10.10.1460:FF:000001">
    <property type="entry name" value="DNA replication regulator Sld2"/>
    <property type="match status" value="1"/>
</dbReference>
<feature type="region of interest" description="Disordered" evidence="9">
    <location>
        <begin position="27"/>
        <end position="47"/>
    </location>
</feature>
<dbReference type="GO" id="GO:0006270">
    <property type="term" value="P:DNA replication initiation"/>
    <property type="evidence" value="ECO:0007669"/>
    <property type="project" value="UniProtKB-UniRule"/>
</dbReference>
<dbReference type="PANTHER" id="PTHR28124:SF1">
    <property type="entry name" value="DNA REPLICATION REGULATOR SLD2"/>
    <property type="match status" value="1"/>
</dbReference>
<comment type="subcellular location">
    <subcellularLocation>
        <location evidence="1 8">Nucleus</location>
    </subcellularLocation>
</comment>
<evidence type="ECO:0000313" key="11">
    <source>
        <dbReference type="Proteomes" id="UP001302676"/>
    </source>
</evidence>
<dbReference type="GO" id="GO:0031261">
    <property type="term" value="C:DNA replication preinitiation complex"/>
    <property type="evidence" value="ECO:0007669"/>
    <property type="project" value="TreeGrafter"/>
</dbReference>
<dbReference type="RefSeq" id="XP_062632812.1">
    <property type="nucleotide sequence ID" value="XM_062782325.1"/>
</dbReference>
<dbReference type="InterPro" id="IPR021110">
    <property type="entry name" value="DNA_rep_checkpnt_protein"/>
</dbReference>
<accession>A0AAN6UX32</accession>
<evidence type="ECO:0000256" key="8">
    <source>
        <dbReference type="RuleBase" id="RU367067"/>
    </source>
</evidence>
<evidence type="ECO:0000256" key="2">
    <source>
        <dbReference type="ARBA" id="ARBA00007276"/>
    </source>
</evidence>
<feature type="region of interest" description="Disordered" evidence="9">
    <location>
        <begin position="620"/>
        <end position="640"/>
    </location>
</feature>
<dbReference type="GO" id="GO:0003688">
    <property type="term" value="F:DNA replication origin binding"/>
    <property type="evidence" value="ECO:0007669"/>
    <property type="project" value="TreeGrafter"/>
</dbReference>
<keyword evidence="6 8" id="KW-0131">Cell cycle</keyword>
<evidence type="ECO:0000313" key="10">
    <source>
        <dbReference type="EMBL" id="KAK4139441.1"/>
    </source>
</evidence>
<keyword evidence="11" id="KW-1185">Reference proteome</keyword>
<feature type="compositionally biased region" description="Basic and acidic residues" evidence="9">
    <location>
        <begin position="37"/>
        <end position="47"/>
    </location>
</feature>
<comment type="similarity">
    <text evidence="2 8">Belongs to the SLD2 family.</text>
</comment>
<sequence length="640" mass="68507">MDDEARAAYESQSLTLRADLKQWEGDWANAHAGKKPGRGDIKQNPDIARKYKQYNRLRDILACRIPPPATSDPVREDHSQQQQQQQRQYRKRTQSDVALPPPQTPSKKARPARTSPRPQPPEHTTNAMANDDPGTPSTTQAVTPLVTALTSISPTPQKDGRVLGLFDLLGRTPSRSATDTTAAINSLSGVATPSKQRTFGSILPADTTTSSVTAATPTTARFATTPQSKHTNSQTLFPPTSTTAATPSRGHDKENKLFKTPSNSRVTKSRVGNTPTSSTPSFLRRRTFARSITAPVKSAGLAPVDEHDHVGDQGAGGVGAEDEAWKEMGPLRLPRKLGVSIGRSLSSVVAGLRKLEDEAFDDDEEALREMEREMDGDDGSTPAAAPGSETGAKSGMGIGTKQAASGATGDVEVEDGQIATHPDRQPPAQGVVRGHQPAGSAHPGLLSGFDEDALFDSPDEEGRSLPQPLRQFKKRGQKRTTRLVKMRPTRARRPTQQTENLPAVSDEDEGEDVDDNLIPETQLNPATVPSHTAGGDGNLLLSDDDLNLSDFDADSSGDSDSGTVVQPKGKAKAAQGKLTKNKITVVGGAAASKEEEEGGVIKRAVRKVKATAHANFKRLKLRNTGSKGGPGHNSRFRRRR</sequence>
<dbReference type="EMBL" id="MU853663">
    <property type="protein sequence ID" value="KAK4139441.1"/>
    <property type="molecule type" value="Genomic_DNA"/>
</dbReference>
<dbReference type="Pfam" id="PF11719">
    <property type="entry name" value="Drc1-Sld2"/>
    <property type="match status" value="1"/>
</dbReference>
<feature type="compositionally biased region" description="Polar residues" evidence="9">
    <location>
        <begin position="260"/>
        <end position="281"/>
    </location>
</feature>
<reference evidence="10" key="2">
    <citation type="submission" date="2023-05" db="EMBL/GenBank/DDBJ databases">
        <authorList>
            <consortium name="Lawrence Berkeley National Laboratory"/>
            <person name="Steindorff A."/>
            <person name="Hensen N."/>
            <person name="Bonometti L."/>
            <person name="Westerberg I."/>
            <person name="Brannstrom I.O."/>
            <person name="Guillou S."/>
            <person name="Cros-Aarteil S."/>
            <person name="Calhoun S."/>
            <person name="Haridas S."/>
            <person name="Kuo A."/>
            <person name="Mondo S."/>
            <person name="Pangilinan J."/>
            <person name="Riley R."/>
            <person name="Labutti K."/>
            <person name="Andreopoulos B."/>
            <person name="Lipzen A."/>
            <person name="Chen C."/>
            <person name="Yanf M."/>
            <person name="Daum C."/>
            <person name="Ng V."/>
            <person name="Clum A."/>
            <person name="Ohm R."/>
            <person name="Martin F."/>
            <person name="Silar P."/>
            <person name="Natvig D."/>
            <person name="Lalanne C."/>
            <person name="Gautier V."/>
            <person name="Ament-Velasquez S.L."/>
            <person name="Kruys A."/>
            <person name="Hutchinson M.I."/>
            <person name="Powell A.J."/>
            <person name="Barry K."/>
            <person name="Miller A.N."/>
            <person name="Grigoriev I.V."/>
            <person name="Debuchy R."/>
            <person name="Gladieux P."/>
            <person name="Thoren M.H."/>
            <person name="Johannesson H."/>
        </authorList>
    </citation>
    <scope>NUCLEOTIDE SEQUENCE</scope>
    <source>
        <strain evidence="10">CBS 141.50</strain>
    </source>
</reference>
<dbReference type="InterPro" id="IPR040203">
    <property type="entry name" value="Sld2"/>
</dbReference>
<dbReference type="PANTHER" id="PTHR28124">
    <property type="entry name" value="DNA REPLICATION REGULATOR SLD2"/>
    <property type="match status" value="1"/>
</dbReference>
<feature type="compositionally biased region" description="Acidic residues" evidence="9">
    <location>
        <begin position="505"/>
        <end position="517"/>
    </location>
</feature>
<dbReference type="Gene3D" id="1.10.10.1460">
    <property type="match status" value="1"/>
</dbReference>
<feature type="compositionally biased region" description="Basic residues" evidence="9">
    <location>
        <begin position="471"/>
        <end position="493"/>
    </location>
</feature>
<organism evidence="10 11">
    <name type="scientific">Dichotomopilus funicola</name>
    <dbReference type="NCBI Taxonomy" id="1934379"/>
    <lineage>
        <taxon>Eukaryota</taxon>
        <taxon>Fungi</taxon>
        <taxon>Dikarya</taxon>
        <taxon>Ascomycota</taxon>
        <taxon>Pezizomycotina</taxon>
        <taxon>Sordariomycetes</taxon>
        <taxon>Sordariomycetidae</taxon>
        <taxon>Sordariales</taxon>
        <taxon>Chaetomiaceae</taxon>
        <taxon>Dichotomopilus</taxon>
    </lineage>
</organism>
<evidence type="ECO:0000256" key="6">
    <source>
        <dbReference type="ARBA" id="ARBA00023306"/>
    </source>
</evidence>
<keyword evidence="5 8" id="KW-0539">Nucleus</keyword>
<proteinExistence type="inferred from homology"/>
<feature type="region of interest" description="Disordered" evidence="9">
    <location>
        <begin position="223"/>
        <end position="281"/>
    </location>
</feature>
<dbReference type="GO" id="GO:1902977">
    <property type="term" value="P:mitotic DNA replication preinitiation complex assembly"/>
    <property type="evidence" value="ECO:0007669"/>
    <property type="project" value="TreeGrafter"/>
</dbReference>
<feature type="region of interest" description="Disordered" evidence="9">
    <location>
        <begin position="59"/>
        <end position="140"/>
    </location>
</feature>
<reference evidence="10" key="1">
    <citation type="journal article" date="2023" name="Mol. Phylogenet. Evol.">
        <title>Genome-scale phylogeny and comparative genomics of the fungal order Sordariales.</title>
        <authorList>
            <person name="Hensen N."/>
            <person name="Bonometti L."/>
            <person name="Westerberg I."/>
            <person name="Brannstrom I.O."/>
            <person name="Guillou S."/>
            <person name="Cros-Aarteil S."/>
            <person name="Calhoun S."/>
            <person name="Haridas S."/>
            <person name="Kuo A."/>
            <person name="Mondo S."/>
            <person name="Pangilinan J."/>
            <person name="Riley R."/>
            <person name="LaButti K."/>
            <person name="Andreopoulos B."/>
            <person name="Lipzen A."/>
            <person name="Chen C."/>
            <person name="Yan M."/>
            <person name="Daum C."/>
            <person name="Ng V."/>
            <person name="Clum A."/>
            <person name="Steindorff A."/>
            <person name="Ohm R.A."/>
            <person name="Martin F."/>
            <person name="Silar P."/>
            <person name="Natvig D.O."/>
            <person name="Lalanne C."/>
            <person name="Gautier V."/>
            <person name="Ament-Velasquez S.L."/>
            <person name="Kruys A."/>
            <person name="Hutchinson M.I."/>
            <person name="Powell A.J."/>
            <person name="Barry K."/>
            <person name="Miller A.N."/>
            <person name="Grigoriev I.V."/>
            <person name="Debuchy R."/>
            <person name="Gladieux P."/>
            <person name="Hiltunen Thoren M."/>
            <person name="Johannesson H."/>
        </authorList>
    </citation>
    <scope>NUCLEOTIDE SEQUENCE</scope>
    <source>
        <strain evidence="10">CBS 141.50</strain>
    </source>
</reference>
<feature type="compositionally biased region" description="Acidic residues" evidence="9">
    <location>
        <begin position="449"/>
        <end position="459"/>
    </location>
</feature>
<evidence type="ECO:0000256" key="9">
    <source>
        <dbReference type="SAM" id="MobiDB-lite"/>
    </source>
</evidence>
<dbReference type="AlphaFoldDB" id="A0AAN6UX32"/>
<dbReference type="GeneID" id="87818938"/>
<evidence type="ECO:0000256" key="7">
    <source>
        <dbReference type="ARBA" id="ARBA00025253"/>
    </source>
</evidence>
<evidence type="ECO:0000256" key="5">
    <source>
        <dbReference type="ARBA" id="ARBA00023242"/>
    </source>
</evidence>
<evidence type="ECO:0000256" key="3">
    <source>
        <dbReference type="ARBA" id="ARBA00018363"/>
    </source>
</evidence>
<dbReference type="GO" id="GO:0000727">
    <property type="term" value="P:double-strand break repair via break-induced replication"/>
    <property type="evidence" value="ECO:0007669"/>
    <property type="project" value="TreeGrafter"/>
</dbReference>
<keyword evidence="4 8" id="KW-0235">DNA replication</keyword>
<comment type="function">
    <text evidence="7 8">Has a role in the initiation of DNA replication. Required at S-phase checkpoint.</text>
</comment>
<name>A0AAN6UX32_9PEZI</name>
<evidence type="ECO:0000256" key="1">
    <source>
        <dbReference type="ARBA" id="ARBA00004123"/>
    </source>
</evidence>
<feature type="compositionally biased region" description="Polar residues" evidence="9">
    <location>
        <begin position="226"/>
        <end position="237"/>
    </location>
</feature>
<dbReference type="GO" id="GO:0003697">
    <property type="term" value="F:single-stranded DNA binding"/>
    <property type="evidence" value="ECO:0007669"/>
    <property type="project" value="TreeGrafter"/>
</dbReference>
<dbReference type="Proteomes" id="UP001302676">
    <property type="component" value="Unassembled WGS sequence"/>
</dbReference>
<feature type="region of interest" description="Disordered" evidence="9">
    <location>
        <begin position="370"/>
        <end position="575"/>
    </location>
</feature>
<gene>
    <name evidence="10" type="ORF">C8A04DRAFT_33081</name>
</gene>
<feature type="compositionally biased region" description="Acidic residues" evidence="9">
    <location>
        <begin position="542"/>
        <end position="557"/>
    </location>
</feature>
<comment type="caution">
    <text evidence="10">The sequence shown here is derived from an EMBL/GenBank/DDBJ whole genome shotgun (WGS) entry which is preliminary data.</text>
</comment>
<protein>
    <recommendedName>
        <fullName evidence="3 8">DNA replication regulator SLD2</fullName>
    </recommendedName>
</protein>